<evidence type="ECO:0000256" key="1">
    <source>
        <dbReference type="SAM" id="MobiDB-lite"/>
    </source>
</evidence>
<reference evidence="2" key="2">
    <citation type="journal article" date="2015" name="Fish Shellfish Immunol.">
        <title>Early steps in the European eel (Anguilla anguilla)-Vibrio vulnificus interaction in the gills: Role of the RtxA13 toxin.</title>
        <authorList>
            <person name="Callol A."/>
            <person name="Pajuelo D."/>
            <person name="Ebbesson L."/>
            <person name="Teles M."/>
            <person name="MacKenzie S."/>
            <person name="Amaro C."/>
        </authorList>
    </citation>
    <scope>NUCLEOTIDE SEQUENCE</scope>
</reference>
<sequence>MWKRRKRGFVNTKNMEPRNRAQNPQLPP</sequence>
<evidence type="ECO:0000313" key="2">
    <source>
        <dbReference type="EMBL" id="JAI05926.1"/>
    </source>
</evidence>
<feature type="region of interest" description="Disordered" evidence="1">
    <location>
        <begin position="1"/>
        <end position="28"/>
    </location>
</feature>
<name>A0A0E9XVN7_ANGAN</name>
<reference evidence="2" key="1">
    <citation type="submission" date="2014-11" db="EMBL/GenBank/DDBJ databases">
        <authorList>
            <person name="Amaro Gonzalez C."/>
        </authorList>
    </citation>
    <scope>NUCLEOTIDE SEQUENCE</scope>
</reference>
<protein>
    <submittedName>
        <fullName evidence="2">Uncharacterized protein</fullName>
    </submittedName>
</protein>
<accession>A0A0E9XVN7</accession>
<organism evidence="2">
    <name type="scientific">Anguilla anguilla</name>
    <name type="common">European freshwater eel</name>
    <name type="synonym">Muraena anguilla</name>
    <dbReference type="NCBI Taxonomy" id="7936"/>
    <lineage>
        <taxon>Eukaryota</taxon>
        <taxon>Metazoa</taxon>
        <taxon>Chordata</taxon>
        <taxon>Craniata</taxon>
        <taxon>Vertebrata</taxon>
        <taxon>Euteleostomi</taxon>
        <taxon>Actinopterygii</taxon>
        <taxon>Neopterygii</taxon>
        <taxon>Teleostei</taxon>
        <taxon>Anguilliformes</taxon>
        <taxon>Anguillidae</taxon>
        <taxon>Anguilla</taxon>
    </lineage>
</organism>
<proteinExistence type="predicted"/>
<dbReference type="AlphaFoldDB" id="A0A0E9XVN7"/>
<dbReference type="EMBL" id="GBXM01002652">
    <property type="protein sequence ID" value="JAI05926.1"/>
    <property type="molecule type" value="Transcribed_RNA"/>
</dbReference>